<accession>A0ACB8CGS7</accession>
<keyword evidence="2" id="KW-1185">Reference proteome</keyword>
<evidence type="ECO:0000313" key="2">
    <source>
        <dbReference type="Proteomes" id="UP000821865"/>
    </source>
</evidence>
<evidence type="ECO:0000313" key="1">
    <source>
        <dbReference type="EMBL" id="KAH7941862.1"/>
    </source>
</evidence>
<reference evidence="1" key="1">
    <citation type="submission" date="2020-05" db="EMBL/GenBank/DDBJ databases">
        <title>Large-scale comparative analyses of tick genomes elucidate their genetic diversity and vector capacities.</title>
        <authorList>
            <person name="Jia N."/>
            <person name="Wang J."/>
            <person name="Shi W."/>
            <person name="Du L."/>
            <person name="Sun Y."/>
            <person name="Zhan W."/>
            <person name="Jiang J."/>
            <person name="Wang Q."/>
            <person name="Zhang B."/>
            <person name="Ji P."/>
            <person name="Sakyi L.B."/>
            <person name="Cui X."/>
            <person name="Yuan T."/>
            <person name="Jiang B."/>
            <person name="Yang W."/>
            <person name="Lam T.T.-Y."/>
            <person name="Chang Q."/>
            <person name="Ding S."/>
            <person name="Wang X."/>
            <person name="Zhu J."/>
            <person name="Ruan X."/>
            <person name="Zhao L."/>
            <person name="Wei J."/>
            <person name="Que T."/>
            <person name="Du C."/>
            <person name="Cheng J."/>
            <person name="Dai P."/>
            <person name="Han X."/>
            <person name="Huang E."/>
            <person name="Gao Y."/>
            <person name="Liu J."/>
            <person name="Shao H."/>
            <person name="Ye R."/>
            <person name="Li L."/>
            <person name="Wei W."/>
            <person name="Wang X."/>
            <person name="Wang C."/>
            <person name="Yang T."/>
            <person name="Huo Q."/>
            <person name="Li W."/>
            <person name="Guo W."/>
            <person name="Chen H."/>
            <person name="Zhou L."/>
            <person name="Ni X."/>
            <person name="Tian J."/>
            <person name="Zhou Y."/>
            <person name="Sheng Y."/>
            <person name="Liu T."/>
            <person name="Pan Y."/>
            <person name="Xia L."/>
            <person name="Li J."/>
            <person name="Zhao F."/>
            <person name="Cao W."/>
        </authorList>
    </citation>
    <scope>NUCLEOTIDE SEQUENCE</scope>
    <source>
        <strain evidence="1">Dsil-2018</strain>
    </source>
</reference>
<protein>
    <submittedName>
        <fullName evidence="1">Uncharacterized protein</fullName>
    </submittedName>
</protein>
<dbReference type="Proteomes" id="UP000821865">
    <property type="component" value="Chromosome 7"/>
</dbReference>
<comment type="caution">
    <text evidence="1">The sequence shown here is derived from an EMBL/GenBank/DDBJ whole genome shotgun (WGS) entry which is preliminary data.</text>
</comment>
<dbReference type="EMBL" id="CM023476">
    <property type="protein sequence ID" value="KAH7941862.1"/>
    <property type="molecule type" value="Genomic_DNA"/>
</dbReference>
<proteinExistence type="predicted"/>
<gene>
    <name evidence="1" type="ORF">HPB49_017984</name>
</gene>
<name>A0ACB8CGS7_DERSI</name>
<organism evidence="1 2">
    <name type="scientific">Dermacentor silvarum</name>
    <name type="common">Tick</name>
    <dbReference type="NCBI Taxonomy" id="543639"/>
    <lineage>
        <taxon>Eukaryota</taxon>
        <taxon>Metazoa</taxon>
        <taxon>Ecdysozoa</taxon>
        <taxon>Arthropoda</taxon>
        <taxon>Chelicerata</taxon>
        <taxon>Arachnida</taxon>
        <taxon>Acari</taxon>
        <taxon>Parasitiformes</taxon>
        <taxon>Ixodida</taxon>
        <taxon>Ixodoidea</taxon>
        <taxon>Ixodidae</taxon>
        <taxon>Rhipicephalinae</taxon>
        <taxon>Dermacentor</taxon>
    </lineage>
</organism>
<sequence>MVRDLKELVHNVVEANSQDLWELSRFVWEHPELAFNEVQCHDWLTDFLEQRGFSVTRRYLLDTAFKAEFEAPGGTEGPCVTLLCEYDALPDIGHACGHNLIAEASVGAALAVSEAMKNHRDIRGKVVVLGTPAEENHCGKELLIRKGALQGVDAALMAHPCPDDVLMIGFAATQQLVIRFKGKAAHAGSPWDGLSALDAAVASYVNVSLLRMQLKPTARIHGVITEGGKSPNVIPEETEMRFSVRAASTEELAQLLRKVEACFRAAADATGCSLDMEKRLPYMNVVHNASHCRNLPEARPRFRYDVSSCSVSFLDDVVENLPPLGGATDCGNVSYRVPAIHPLFGVPATNGSANHMRAFAYVAQAADSQPPTLRVAKVLALTALDLLTDAELLREVKREFAALQLPSEEELQSALS</sequence>